<dbReference type="Proteomes" id="UP000245634">
    <property type="component" value="Unassembled WGS sequence"/>
</dbReference>
<dbReference type="PANTHER" id="PTHR11941:SF54">
    <property type="entry name" value="ENOYL-COA HYDRATASE, MITOCHONDRIAL"/>
    <property type="match status" value="1"/>
</dbReference>
<dbReference type="PROSITE" id="PS00166">
    <property type="entry name" value="ENOYL_COA_HYDRATASE"/>
    <property type="match status" value="1"/>
</dbReference>
<dbReference type="GO" id="GO:0016853">
    <property type="term" value="F:isomerase activity"/>
    <property type="evidence" value="ECO:0007669"/>
    <property type="project" value="UniProtKB-KW"/>
</dbReference>
<comment type="caution">
    <text evidence="3">The sequence shown here is derived from an EMBL/GenBank/DDBJ whole genome shotgun (WGS) entry which is preliminary data.</text>
</comment>
<keyword evidence="3" id="KW-0413">Isomerase</keyword>
<name>A0A316D662_9BACL</name>
<protein>
    <submittedName>
        <fullName evidence="3">2-(1,2-epoxy-1,2-dihydrophenyl)acetyl-CoA isomerase</fullName>
    </submittedName>
</protein>
<evidence type="ECO:0000256" key="1">
    <source>
        <dbReference type="ARBA" id="ARBA00005254"/>
    </source>
</evidence>
<comment type="similarity">
    <text evidence="1 2">Belongs to the enoyl-CoA hydratase/isomerase family.</text>
</comment>
<dbReference type="EMBL" id="QGGL01000017">
    <property type="protein sequence ID" value="PWK07431.1"/>
    <property type="molecule type" value="Genomic_DNA"/>
</dbReference>
<dbReference type="GO" id="GO:0006635">
    <property type="term" value="P:fatty acid beta-oxidation"/>
    <property type="evidence" value="ECO:0007669"/>
    <property type="project" value="TreeGrafter"/>
</dbReference>
<dbReference type="InterPro" id="IPR029045">
    <property type="entry name" value="ClpP/crotonase-like_dom_sf"/>
</dbReference>
<evidence type="ECO:0000313" key="4">
    <source>
        <dbReference type="Proteomes" id="UP000245634"/>
    </source>
</evidence>
<dbReference type="OrthoDB" id="9775794at2"/>
<reference evidence="3 4" key="1">
    <citation type="submission" date="2018-05" db="EMBL/GenBank/DDBJ databases">
        <title>Genomic Encyclopedia of Type Strains, Phase IV (KMG-IV): sequencing the most valuable type-strain genomes for metagenomic binning, comparative biology and taxonomic classification.</title>
        <authorList>
            <person name="Goeker M."/>
        </authorList>
    </citation>
    <scope>NUCLEOTIDE SEQUENCE [LARGE SCALE GENOMIC DNA]</scope>
    <source>
        <strain evidence="3 4">DSM 18773</strain>
    </source>
</reference>
<dbReference type="Pfam" id="PF00378">
    <property type="entry name" value="ECH_1"/>
    <property type="match status" value="1"/>
</dbReference>
<dbReference type="RefSeq" id="WP_109690595.1">
    <property type="nucleotide sequence ID" value="NZ_QGGL01000017.1"/>
</dbReference>
<dbReference type="InterPro" id="IPR001753">
    <property type="entry name" value="Enoyl-CoA_hydra/iso"/>
</dbReference>
<gene>
    <name evidence="3" type="ORF">C7459_11729</name>
</gene>
<dbReference type="CDD" id="cd06558">
    <property type="entry name" value="crotonase-like"/>
    <property type="match status" value="1"/>
</dbReference>
<evidence type="ECO:0000313" key="3">
    <source>
        <dbReference type="EMBL" id="PWK07431.1"/>
    </source>
</evidence>
<proteinExistence type="inferred from homology"/>
<dbReference type="InterPro" id="IPR018376">
    <property type="entry name" value="Enoyl-CoA_hyd/isom_CS"/>
</dbReference>
<evidence type="ECO:0000256" key="2">
    <source>
        <dbReference type="RuleBase" id="RU003707"/>
    </source>
</evidence>
<organism evidence="3 4">
    <name type="scientific">Tumebacillus permanentifrigoris</name>
    <dbReference type="NCBI Taxonomy" id="378543"/>
    <lineage>
        <taxon>Bacteria</taxon>
        <taxon>Bacillati</taxon>
        <taxon>Bacillota</taxon>
        <taxon>Bacilli</taxon>
        <taxon>Bacillales</taxon>
        <taxon>Alicyclobacillaceae</taxon>
        <taxon>Tumebacillus</taxon>
    </lineage>
</organism>
<sequence>MSLVNIRNAGAVRYVELDDQEKKNALDPLMADALLAAMEQVHADPECKIIVFTSTGRNYFSIGPDLEGMIELASREDGVQDLERVAAKLNAFIMAIHTSPKITIAALHGYAFGGGLNVFLACDYRIAEAKTKFIEKFYYMGITPDLSSSYFLPRLIGQTRTKDLLLTGRMFTAREAADWGLFQEVIDKRSEMMARVEALCNQFLTGGTDTIVGMKALLNRDDGLAEHLELEKTWLCERFRDPSVRERLMNIRS</sequence>
<accession>A0A316D662</accession>
<keyword evidence="4" id="KW-1185">Reference proteome</keyword>
<dbReference type="PANTHER" id="PTHR11941">
    <property type="entry name" value="ENOYL-COA HYDRATASE-RELATED"/>
    <property type="match status" value="1"/>
</dbReference>
<dbReference type="SUPFAM" id="SSF52096">
    <property type="entry name" value="ClpP/crotonase"/>
    <property type="match status" value="1"/>
</dbReference>
<dbReference type="Gene3D" id="3.90.226.10">
    <property type="entry name" value="2-enoyl-CoA Hydratase, Chain A, domain 1"/>
    <property type="match status" value="1"/>
</dbReference>
<dbReference type="AlphaFoldDB" id="A0A316D662"/>